<proteinExistence type="predicted"/>
<dbReference type="Gene3D" id="3.30.70.2970">
    <property type="entry name" value="Protein of unknown function (DUF541), domain 2"/>
    <property type="match status" value="1"/>
</dbReference>
<evidence type="ECO:0000313" key="3">
    <source>
        <dbReference type="Proteomes" id="UP000536441"/>
    </source>
</evidence>
<reference evidence="2 3" key="1">
    <citation type="submission" date="2020-05" db="EMBL/GenBank/DDBJ databases">
        <title>Genome Sequencing of Type Strains.</title>
        <authorList>
            <person name="Lemaire J.F."/>
            <person name="Inderbitzin P."/>
            <person name="Gregorio O.A."/>
            <person name="Collins S.B."/>
            <person name="Wespe N."/>
            <person name="Knight-Connoni V."/>
        </authorList>
    </citation>
    <scope>NUCLEOTIDE SEQUENCE [LARGE SCALE GENOMIC DNA]</scope>
    <source>
        <strain evidence="2 3">DSM 100049</strain>
    </source>
</reference>
<dbReference type="EMBL" id="JABMCH010000062">
    <property type="protein sequence ID" value="NUU47007.1"/>
    <property type="molecule type" value="Genomic_DNA"/>
</dbReference>
<dbReference type="PANTHER" id="PTHR34387:SF1">
    <property type="entry name" value="PERIPLASMIC IMMUNOGENIC PROTEIN"/>
    <property type="match status" value="1"/>
</dbReference>
<evidence type="ECO:0000256" key="1">
    <source>
        <dbReference type="SAM" id="SignalP"/>
    </source>
</evidence>
<organism evidence="2 3">
    <name type="scientific">Sphingomonas zeae</name>
    <dbReference type="NCBI Taxonomy" id="1646122"/>
    <lineage>
        <taxon>Bacteria</taxon>
        <taxon>Pseudomonadati</taxon>
        <taxon>Pseudomonadota</taxon>
        <taxon>Alphaproteobacteria</taxon>
        <taxon>Sphingomonadales</taxon>
        <taxon>Sphingomonadaceae</taxon>
        <taxon>Sphingomonas</taxon>
    </lineage>
</organism>
<keyword evidence="1" id="KW-0732">Signal</keyword>
<comment type="caution">
    <text evidence="2">The sequence shown here is derived from an EMBL/GenBank/DDBJ whole genome shotgun (WGS) entry which is preliminary data.</text>
</comment>
<name>A0A7Y6B3Y4_9SPHN</name>
<accession>A0A7Y6B3Y4</accession>
<feature type="signal peptide" evidence="1">
    <location>
        <begin position="1"/>
        <end position="24"/>
    </location>
</feature>
<dbReference type="Pfam" id="PF04402">
    <property type="entry name" value="SIMPL"/>
    <property type="match status" value="1"/>
</dbReference>
<dbReference type="GO" id="GO:0006974">
    <property type="term" value="P:DNA damage response"/>
    <property type="evidence" value="ECO:0007669"/>
    <property type="project" value="TreeGrafter"/>
</dbReference>
<gene>
    <name evidence="2" type="ORF">HP438_08480</name>
</gene>
<evidence type="ECO:0000313" key="2">
    <source>
        <dbReference type="EMBL" id="NUU47007.1"/>
    </source>
</evidence>
<sequence length="249" mass="25972">MSMNKILLMAALAPAALAPVTAIAQVQPAPTVEPLVPAAGAVLDVSAEGRTTRVPDLATIRAGVVSQGATAAAALSDNAQRMARVLAAVKRAGIADRDIQTATVQLQPQYRYGENVPPAITGYQATNTLSVRFRDVAKSGSVLDALVAQGANQIDGPNLSIDKPDAALDEARADAIQRARARAELYAKAAGLRVVRIVSITENGADAGGPERPMMIRAQAMRSDAMEKTSIAPGERDVTVNVSVRFLLN</sequence>
<dbReference type="InterPro" id="IPR052022">
    <property type="entry name" value="26kDa_periplasmic_antigen"/>
</dbReference>
<dbReference type="Proteomes" id="UP000536441">
    <property type="component" value="Unassembled WGS sequence"/>
</dbReference>
<dbReference type="Gene3D" id="3.30.110.170">
    <property type="entry name" value="Protein of unknown function (DUF541), domain 1"/>
    <property type="match status" value="1"/>
</dbReference>
<keyword evidence="3" id="KW-1185">Reference proteome</keyword>
<dbReference type="AlphaFoldDB" id="A0A7Y6B3Y4"/>
<protein>
    <submittedName>
        <fullName evidence="2">SIMPL domain-containing protein</fullName>
    </submittedName>
</protein>
<dbReference type="PANTHER" id="PTHR34387">
    <property type="entry name" value="SLR1258 PROTEIN"/>
    <property type="match status" value="1"/>
</dbReference>
<feature type="chain" id="PRO_5031533374" evidence="1">
    <location>
        <begin position="25"/>
        <end position="249"/>
    </location>
</feature>
<dbReference type="InterPro" id="IPR007497">
    <property type="entry name" value="SIMPL/DUF541"/>
</dbReference>